<keyword evidence="3" id="KW-1185">Reference proteome</keyword>
<dbReference type="HOGENOM" id="CLU_2773753_0_0_5"/>
<evidence type="ECO:0000313" key="2">
    <source>
        <dbReference type="EMBL" id="AJA10924.1"/>
    </source>
</evidence>
<keyword evidence="1" id="KW-0472">Membrane</keyword>
<sequence>MSESPIASVRGLAGWVQAIRADVVAERERRARDRAVKRSRPVSAFELHFYRTVSVAAAVLVGLMFLGAR</sequence>
<name>A0A0A7PLQ3_9SPHN</name>
<dbReference type="KEGG" id="sphk:SKP52_20290"/>
<keyword evidence="1" id="KW-0812">Transmembrane</keyword>
<dbReference type="Proteomes" id="UP000030907">
    <property type="component" value="Chromosome"/>
</dbReference>
<accession>A0A0A7PLQ3</accession>
<dbReference type="EMBL" id="CP009122">
    <property type="protein sequence ID" value="AJA10924.1"/>
    <property type="molecule type" value="Genomic_DNA"/>
</dbReference>
<gene>
    <name evidence="2" type="ORF">SKP52_20290</name>
</gene>
<dbReference type="STRING" id="1515612.SKP52_20290"/>
<dbReference type="AlphaFoldDB" id="A0A0A7PLQ3"/>
<organism evidence="2 3">
    <name type="scientific">Sphingopyxis fribergensis</name>
    <dbReference type="NCBI Taxonomy" id="1515612"/>
    <lineage>
        <taxon>Bacteria</taxon>
        <taxon>Pseudomonadati</taxon>
        <taxon>Pseudomonadota</taxon>
        <taxon>Alphaproteobacteria</taxon>
        <taxon>Sphingomonadales</taxon>
        <taxon>Sphingomonadaceae</taxon>
        <taxon>Sphingopyxis</taxon>
    </lineage>
</organism>
<dbReference type="RefSeq" id="WP_039577985.1">
    <property type="nucleotide sequence ID" value="NZ_CP009122.1"/>
</dbReference>
<reference evidence="2 3" key="1">
    <citation type="journal article" date="2015" name="Int. J. Syst. Evol. Microbiol.">
        <title>Description of Sphingopyxis fribergensis sp. nov. - a soil bacterium with the ability to degrade styrene and phenylacetic acid.</title>
        <authorList>
            <person name="Oelschlagel M."/>
            <person name="Ruckert C."/>
            <person name="Kalinowski J."/>
            <person name="Schmidt G."/>
            <person name="Schlomann M."/>
            <person name="Tischler D."/>
        </authorList>
    </citation>
    <scope>NUCLEOTIDE SEQUENCE [LARGE SCALE GENOMIC DNA]</scope>
    <source>
        <strain evidence="2 3">Kp5.2</strain>
    </source>
</reference>
<keyword evidence="1" id="KW-1133">Transmembrane helix</keyword>
<dbReference type="OrthoDB" id="9873527at2"/>
<protein>
    <submittedName>
        <fullName evidence="2">Putative membrane protein</fullName>
    </submittedName>
</protein>
<evidence type="ECO:0000256" key="1">
    <source>
        <dbReference type="SAM" id="Phobius"/>
    </source>
</evidence>
<evidence type="ECO:0000313" key="3">
    <source>
        <dbReference type="Proteomes" id="UP000030907"/>
    </source>
</evidence>
<proteinExistence type="predicted"/>
<feature type="transmembrane region" description="Helical" evidence="1">
    <location>
        <begin position="49"/>
        <end position="68"/>
    </location>
</feature>